<dbReference type="InterPro" id="IPR032675">
    <property type="entry name" value="LRR_dom_sf"/>
</dbReference>
<keyword evidence="2" id="KW-1185">Reference proteome</keyword>
<protein>
    <submittedName>
        <fullName evidence="1">Uncharacterized protein</fullName>
    </submittedName>
</protein>
<sequence>METIVHSTAPSPLYSSSGKLLGAGIIGLLPIPRLLPPFQIYPSQAIVFDEINRSRSRLRSLATVASTTVQPSNGSTAETPDVAGYHSPSNASAINRLGLKALEGNFDVTELPVEIICEIFEKFIEDDLQPKDPKNDDPARPLVARSCRSDPTILGQICSRWRAVAIDLPTLWSNIYIYNPKRSQIRLVDVWLERSANKPLTLALDYNWSNKVCDLKAASNILKSFLSHLECWNIIDFHMPLPLLGTLSRIMRIPKTPVLLESCDFRVSTYTQCPYKPHFGSLIDAIWRVIHTSPNLHRVKWGSTGLDKIPKHAPFHQLTHIETYLDFSIDDALVLLAAVPLIQELSLSTITSPSKMAPESGTQLLLLQHLRILLINSRSTPACSIFSSITCPSLQRLEINHGSLAGDAPQSMSELVHLLQRSNCQLQRLDIRDRYLSDDELALLLPCSALHSLAHLSVSKILISDQIVHLLMKKSDDGSHQVAPRLGKLVLYFCETTDGLLSKMIHSRWHDTAASSGTLRCAFVTPRNAHGPIDKDFFDTHTLR</sequence>
<evidence type="ECO:0000313" key="2">
    <source>
        <dbReference type="Proteomes" id="UP000053424"/>
    </source>
</evidence>
<dbReference type="Gene3D" id="1.20.1280.50">
    <property type="match status" value="1"/>
</dbReference>
<dbReference type="OrthoDB" id="3217549at2759"/>
<accession>A0A0C3CDM6</accession>
<dbReference type="Gene3D" id="3.80.10.10">
    <property type="entry name" value="Ribonuclease Inhibitor"/>
    <property type="match status" value="1"/>
</dbReference>
<reference evidence="1 2" key="1">
    <citation type="submission" date="2014-04" db="EMBL/GenBank/DDBJ databases">
        <authorList>
            <consortium name="DOE Joint Genome Institute"/>
            <person name="Kuo A."/>
            <person name="Gay G."/>
            <person name="Dore J."/>
            <person name="Kohler A."/>
            <person name="Nagy L.G."/>
            <person name="Floudas D."/>
            <person name="Copeland A."/>
            <person name="Barry K.W."/>
            <person name="Cichocki N."/>
            <person name="Veneault-Fourrey C."/>
            <person name="LaButti K."/>
            <person name="Lindquist E.A."/>
            <person name="Lipzen A."/>
            <person name="Lundell T."/>
            <person name="Morin E."/>
            <person name="Murat C."/>
            <person name="Sun H."/>
            <person name="Tunlid A."/>
            <person name="Henrissat B."/>
            <person name="Grigoriev I.V."/>
            <person name="Hibbett D.S."/>
            <person name="Martin F."/>
            <person name="Nordberg H.P."/>
            <person name="Cantor M.N."/>
            <person name="Hua S.X."/>
        </authorList>
    </citation>
    <scope>NUCLEOTIDE SEQUENCE [LARGE SCALE GENOMIC DNA]</scope>
    <source>
        <strain evidence="2">h7</strain>
    </source>
</reference>
<dbReference type="SUPFAM" id="SSF52047">
    <property type="entry name" value="RNI-like"/>
    <property type="match status" value="1"/>
</dbReference>
<evidence type="ECO:0000313" key="1">
    <source>
        <dbReference type="EMBL" id="KIM41691.1"/>
    </source>
</evidence>
<dbReference type="Proteomes" id="UP000053424">
    <property type="component" value="Unassembled WGS sequence"/>
</dbReference>
<reference evidence="2" key="2">
    <citation type="submission" date="2015-01" db="EMBL/GenBank/DDBJ databases">
        <title>Evolutionary Origins and Diversification of the Mycorrhizal Mutualists.</title>
        <authorList>
            <consortium name="DOE Joint Genome Institute"/>
            <consortium name="Mycorrhizal Genomics Consortium"/>
            <person name="Kohler A."/>
            <person name="Kuo A."/>
            <person name="Nagy L.G."/>
            <person name="Floudas D."/>
            <person name="Copeland A."/>
            <person name="Barry K.W."/>
            <person name="Cichocki N."/>
            <person name="Veneault-Fourrey C."/>
            <person name="LaButti K."/>
            <person name="Lindquist E.A."/>
            <person name="Lipzen A."/>
            <person name="Lundell T."/>
            <person name="Morin E."/>
            <person name="Murat C."/>
            <person name="Riley R."/>
            <person name="Ohm R."/>
            <person name="Sun H."/>
            <person name="Tunlid A."/>
            <person name="Henrissat B."/>
            <person name="Grigoriev I.V."/>
            <person name="Hibbett D.S."/>
            <person name="Martin F."/>
        </authorList>
    </citation>
    <scope>NUCLEOTIDE SEQUENCE [LARGE SCALE GENOMIC DNA]</scope>
    <source>
        <strain evidence="2">h7</strain>
    </source>
</reference>
<name>A0A0C3CDM6_HEBCY</name>
<dbReference type="HOGENOM" id="CLU_018544_11_0_1"/>
<dbReference type="AlphaFoldDB" id="A0A0C3CDM6"/>
<dbReference type="STRING" id="686832.A0A0C3CDM6"/>
<organism evidence="1 2">
    <name type="scientific">Hebeloma cylindrosporum</name>
    <dbReference type="NCBI Taxonomy" id="76867"/>
    <lineage>
        <taxon>Eukaryota</taxon>
        <taxon>Fungi</taxon>
        <taxon>Dikarya</taxon>
        <taxon>Basidiomycota</taxon>
        <taxon>Agaricomycotina</taxon>
        <taxon>Agaricomycetes</taxon>
        <taxon>Agaricomycetidae</taxon>
        <taxon>Agaricales</taxon>
        <taxon>Agaricineae</taxon>
        <taxon>Hymenogastraceae</taxon>
        <taxon>Hebeloma</taxon>
    </lineage>
</organism>
<proteinExistence type="predicted"/>
<dbReference type="EMBL" id="KN831779">
    <property type="protein sequence ID" value="KIM41691.1"/>
    <property type="molecule type" value="Genomic_DNA"/>
</dbReference>
<gene>
    <name evidence="1" type="ORF">M413DRAFT_444934</name>
</gene>